<feature type="compositionally biased region" description="Basic and acidic residues" evidence="1">
    <location>
        <begin position="71"/>
        <end position="117"/>
    </location>
</feature>
<feature type="non-terminal residue" evidence="2">
    <location>
        <position position="1"/>
    </location>
</feature>
<protein>
    <submittedName>
        <fullName evidence="2">Uncharacterized protein</fullName>
    </submittedName>
</protein>
<organism evidence="2 3">
    <name type="scientific">Atta colombica</name>
    <dbReference type="NCBI Taxonomy" id="520822"/>
    <lineage>
        <taxon>Eukaryota</taxon>
        <taxon>Metazoa</taxon>
        <taxon>Ecdysozoa</taxon>
        <taxon>Arthropoda</taxon>
        <taxon>Hexapoda</taxon>
        <taxon>Insecta</taxon>
        <taxon>Pterygota</taxon>
        <taxon>Neoptera</taxon>
        <taxon>Endopterygota</taxon>
        <taxon>Hymenoptera</taxon>
        <taxon>Apocrita</taxon>
        <taxon>Aculeata</taxon>
        <taxon>Formicoidea</taxon>
        <taxon>Formicidae</taxon>
        <taxon>Myrmicinae</taxon>
        <taxon>Atta</taxon>
    </lineage>
</organism>
<name>A0A195B4K8_9HYME</name>
<evidence type="ECO:0000313" key="3">
    <source>
        <dbReference type="Proteomes" id="UP000078540"/>
    </source>
</evidence>
<gene>
    <name evidence="2" type="ORF">ALC53_10375</name>
</gene>
<dbReference type="EMBL" id="KQ976618">
    <property type="protein sequence ID" value="KYM79210.1"/>
    <property type="molecule type" value="Genomic_DNA"/>
</dbReference>
<feature type="compositionally biased region" description="Basic and acidic residues" evidence="1">
    <location>
        <begin position="42"/>
        <end position="51"/>
    </location>
</feature>
<accession>A0A195B4K8</accession>
<sequence>EEREETRQREKILSREEGEGKKRTEKKPSSHRANEPIFSHLARPDGEEEEKKKKKQDAEEETAMNFALPEDGAKEERGGAREETTHGGMEEERKREKEREYDRGMRMKDSKNEETKEPTSVVAMETGPDLLASLKELGPST</sequence>
<feature type="compositionally biased region" description="Basic and acidic residues" evidence="1">
    <location>
        <begin position="1"/>
        <end position="34"/>
    </location>
</feature>
<evidence type="ECO:0000313" key="2">
    <source>
        <dbReference type="EMBL" id="KYM79210.1"/>
    </source>
</evidence>
<proteinExistence type="predicted"/>
<evidence type="ECO:0000256" key="1">
    <source>
        <dbReference type="SAM" id="MobiDB-lite"/>
    </source>
</evidence>
<dbReference type="AlphaFoldDB" id="A0A195B4K8"/>
<reference evidence="2 3" key="1">
    <citation type="submission" date="2015-09" db="EMBL/GenBank/DDBJ databases">
        <title>Atta colombica WGS genome.</title>
        <authorList>
            <person name="Nygaard S."/>
            <person name="Hu H."/>
            <person name="Boomsma J."/>
            <person name="Zhang G."/>
        </authorList>
    </citation>
    <scope>NUCLEOTIDE SEQUENCE [LARGE SCALE GENOMIC DNA]</scope>
    <source>
        <strain evidence="2">Treedump-2</strain>
        <tissue evidence="2">Whole body</tissue>
    </source>
</reference>
<keyword evidence="3" id="KW-1185">Reference proteome</keyword>
<feature type="region of interest" description="Disordered" evidence="1">
    <location>
        <begin position="1"/>
        <end position="127"/>
    </location>
</feature>
<dbReference type="Proteomes" id="UP000078540">
    <property type="component" value="Unassembled WGS sequence"/>
</dbReference>